<evidence type="ECO:0000256" key="1">
    <source>
        <dbReference type="ARBA" id="ARBA00004742"/>
    </source>
</evidence>
<dbReference type="GO" id="GO:0004612">
    <property type="term" value="F:phosphoenolpyruvate carboxykinase (ATP) activity"/>
    <property type="evidence" value="ECO:0007669"/>
    <property type="project" value="UniProtKB-EC"/>
</dbReference>
<comment type="pathway">
    <text evidence="1">Carbohydrate biosynthesis; gluconeogenesis.</text>
</comment>
<dbReference type="SUPFAM" id="SSF53795">
    <property type="entry name" value="PEP carboxykinase-like"/>
    <property type="match status" value="1"/>
</dbReference>
<dbReference type="AlphaFoldDB" id="A0AAV0UED3"/>
<evidence type="ECO:0000313" key="14">
    <source>
        <dbReference type="Proteomes" id="UP001162031"/>
    </source>
</evidence>
<evidence type="ECO:0000256" key="8">
    <source>
        <dbReference type="ARBA" id="ARBA00022793"/>
    </source>
</evidence>
<comment type="caution">
    <text evidence="13">The sequence shown here is derived from an EMBL/GenBank/DDBJ whole genome shotgun (WGS) entry which is preliminary data.</text>
</comment>
<dbReference type="InterPro" id="IPR008210">
    <property type="entry name" value="PEP_carboxykinase_N"/>
</dbReference>
<comment type="catalytic activity">
    <reaction evidence="12">
        <text>oxaloacetate + ATP = phosphoenolpyruvate + ADP + CO2</text>
        <dbReference type="Rhea" id="RHEA:18617"/>
        <dbReference type="ChEBI" id="CHEBI:16452"/>
        <dbReference type="ChEBI" id="CHEBI:16526"/>
        <dbReference type="ChEBI" id="CHEBI:30616"/>
        <dbReference type="ChEBI" id="CHEBI:58702"/>
        <dbReference type="ChEBI" id="CHEBI:456216"/>
        <dbReference type="EC" id="4.1.1.49"/>
    </reaction>
</comment>
<dbReference type="PIRSF" id="PIRSF006294">
    <property type="entry name" value="PEP_crbxkin"/>
    <property type="match status" value="1"/>
</dbReference>
<dbReference type="InterPro" id="IPR013035">
    <property type="entry name" value="PEP_carboxykinase_C"/>
</dbReference>
<evidence type="ECO:0000256" key="9">
    <source>
        <dbReference type="ARBA" id="ARBA00022840"/>
    </source>
</evidence>
<dbReference type="PROSITE" id="PS00532">
    <property type="entry name" value="PEPCK_ATP"/>
    <property type="match status" value="1"/>
</dbReference>
<keyword evidence="10" id="KW-0464">Manganese</keyword>
<evidence type="ECO:0000256" key="10">
    <source>
        <dbReference type="ARBA" id="ARBA00023211"/>
    </source>
</evidence>
<keyword evidence="14" id="KW-1185">Reference proteome</keyword>
<dbReference type="GO" id="GO:0046872">
    <property type="term" value="F:metal ion binding"/>
    <property type="evidence" value="ECO:0007669"/>
    <property type="project" value="UniProtKB-KW"/>
</dbReference>
<dbReference type="NCBIfam" id="NF006819">
    <property type="entry name" value="PRK09344.1-1"/>
    <property type="match status" value="1"/>
</dbReference>
<dbReference type="PANTHER" id="PTHR30031:SF0">
    <property type="entry name" value="PHOSPHOENOLPYRUVATE CARBOXYKINASE (ATP)"/>
    <property type="match status" value="1"/>
</dbReference>
<proteinExistence type="inferred from homology"/>
<dbReference type="Gene3D" id="3.90.228.20">
    <property type="match status" value="1"/>
</dbReference>
<evidence type="ECO:0000256" key="5">
    <source>
        <dbReference type="ARBA" id="ARBA00022490"/>
    </source>
</evidence>
<evidence type="ECO:0000256" key="12">
    <source>
        <dbReference type="ARBA" id="ARBA00047371"/>
    </source>
</evidence>
<keyword evidence="7" id="KW-0547">Nucleotide-binding</keyword>
<dbReference type="Pfam" id="PF01293">
    <property type="entry name" value="PEPCK_ATP"/>
    <property type="match status" value="1"/>
</dbReference>
<comment type="similarity">
    <text evidence="2">Belongs to the phosphoenolpyruvate carboxykinase (ATP) family.</text>
</comment>
<keyword evidence="5" id="KW-0963">Cytoplasm</keyword>
<evidence type="ECO:0000313" key="13">
    <source>
        <dbReference type="EMBL" id="CAI5733810.1"/>
    </source>
</evidence>
<name>A0AAV0UED3_HYABA</name>
<keyword evidence="4" id="KW-0312">Gluconeogenesis</keyword>
<dbReference type="Proteomes" id="UP001162031">
    <property type="component" value="Unassembled WGS sequence"/>
</dbReference>
<dbReference type="EC" id="4.1.1.49" evidence="3"/>
<keyword evidence="8" id="KW-0210">Decarboxylase</keyword>
<dbReference type="InterPro" id="IPR015994">
    <property type="entry name" value="PEPCK_ATP_CS"/>
</dbReference>
<dbReference type="NCBIfam" id="TIGR00224">
    <property type="entry name" value="pckA"/>
    <property type="match status" value="1"/>
</dbReference>
<dbReference type="HAMAP" id="MF_00453">
    <property type="entry name" value="PEPCK_ATP"/>
    <property type="match status" value="1"/>
</dbReference>
<dbReference type="NCBIfam" id="NF006820">
    <property type="entry name" value="PRK09344.1-2"/>
    <property type="match status" value="1"/>
</dbReference>
<dbReference type="PANTHER" id="PTHR30031">
    <property type="entry name" value="PHOSPHOENOLPYRUVATE CARBOXYKINASE ATP"/>
    <property type="match status" value="1"/>
</dbReference>
<evidence type="ECO:0000256" key="3">
    <source>
        <dbReference type="ARBA" id="ARBA00012363"/>
    </source>
</evidence>
<gene>
    <name evidence="13" type="ORF">HBR001_LOCUS5958</name>
</gene>
<dbReference type="Gene3D" id="2.170.8.10">
    <property type="entry name" value="Phosphoenolpyruvate Carboxykinase, domain 2"/>
    <property type="match status" value="1"/>
</dbReference>
<dbReference type="GO" id="GO:0005524">
    <property type="term" value="F:ATP binding"/>
    <property type="evidence" value="ECO:0007669"/>
    <property type="project" value="UniProtKB-KW"/>
</dbReference>
<dbReference type="FunFam" id="3.40.449.10:FF:000001">
    <property type="entry name" value="Phosphoenolpyruvate carboxykinase (ATP)"/>
    <property type="match status" value="1"/>
</dbReference>
<evidence type="ECO:0000256" key="11">
    <source>
        <dbReference type="ARBA" id="ARBA00023239"/>
    </source>
</evidence>
<dbReference type="NCBIfam" id="NF006821">
    <property type="entry name" value="PRK09344.1-3"/>
    <property type="match status" value="1"/>
</dbReference>
<dbReference type="GO" id="GO:0006094">
    <property type="term" value="P:gluconeogenesis"/>
    <property type="evidence" value="ECO:0007669"/>
    <property type="project" value="UniProtKB-KW"/>
</dbReference>
<reference evidence="13" key="1">
    <citation type="submission" date="2022-12" db="EMBL/GenBank/DDBJ databases">
        <authorList>
            <person name="Webb A."/>
        </authorList>
    </citation>
    <scope>NUCLEOTIDE SEQUENCE</scope>
    <source>
        <strain evidence="13">Hp1</strain>
    </source>
</reference>
<dbReference type="Gene3D" id="3.40.449.10">
    <property type="entry name" value="Phosphoenolpyruvate Carboxykinase, domain 1"/>
    <property type="match status" value="1"/>
</dbReference>
<protein>
    <recommendedName>
        <fullName evidence="3">phosphoenolpyruvate carboxykinase (ATP)</fullName>
        <ecNumber evidence="3">4.1.1.49</ecNumber>
    </recommendedName>
</protein>
<keyword evidence="9" id="KW-0067">ATP-binding</keyword>
<keyword evidence="6" id="KW-0479">Metal-binding</keyword>
<dbReference type="CDD" id="cd00484">
    <property type="entry name" value="PEPCK_ATP"/>
    <property type="match status" value="1"/>
</dbReference>
<dbReference type="GO" id="GO:0005829">
    <property type="term" value="C:cytosol"/>
    <property type="evidence" value="ECO:0007669"/>
    <property type="project" value="TreeGrafter"/>
</dbReference>
<evidence type="ECO:0000256" key="2">
    <source>
        <dbReference type="ARBA" id="ARBA00006052"/>
    </source>
</evidence>
<evidence type="ECO:0000256" key="4">
    <source>
        <dbReference type="ARBA" id="ARBA00022432"/>
    </source>
</evidence>
<evidence type="ECO:0000256" key="6">
    <source>
        <dbReference type="ARBA" id="ARBA00022723"/>
    </source>
</evidence>
<organism evidence="13 14">
    <name type="scientific">Hyaloperonospora brassicae</name>
    <name type="common">Brassica downy mildew</name>
    <name type="synonym">Peronospora brassicae</name>
    <dbReference type="NCBI Taxonomy" id="162125"/>
    <lineage>
        <taxon>Eukaryota</taxon>
        <taxon>Sar</taxon>
        <taxon>Stramenopiles</taxon>
        <taxon>Oomycota</taxon>
        <taxon>Peronosporomycetes</taxon>
        <taxon>Peronosporales</taxon>
        <taxon>Peronosporaceae</taxon>
        <taxon>Hyaloperonospora</taxon>
    </lineage>
</organism>
<dbReference type="InterPro" id="IPR001272">
    <property type="entry name" value="PEP_carboxykinase_ATP"/>
</dbReference>
<dbReference type="SUPFAM" id="SSF68923">
    <property type="entry name" value="PEP carboxykinase N-terminal domain"/>
    <property type="match status" value="1"/>
</dbReference>
<evidence type="ECO:0000256" key="7">
    <source>
        <dbReference type="ARBA" id="ARBA00022741"/>
    </source>
</evidence>
<accession>A0AAV0UED3</accession>
<keyword evidence="11" id="KW-0456">Lyase</keyword>
<sequence>MAPQETTTAALGLGQLGIVNDCKVFHNLTYEQLAEHEQRFKEGSFVANGTFAVDTGKFTGRSPKDKFIVKQAPSQDNVWWGAINQPTTADVFDALYEKAVQHFSSVDRMYVFDGHCGVSEQSRLNVRIVTELAWQHHFVTNMFIRPDVSSVAKGFAADFTVINACNIVDDDWKAHGLHSEVFVLFNIEKHMAIIGGTFYGGEMKKGIFSMMNYYLPLQGVMAMHASANIGKAGDTALFFGLSGTGKTTLSADPKRELIGDDEHGWDDHGVFNFEGGCYAKTIDLSEATEPDIFNAIRPNAMLENVWIDTVSHAPDYFNSSKTENGRVSYPIYHIPHHEPNSRGGHPTAVIFLTCDAYGVLPPVSKLSAGQAQYHFLSGYTAKVAGTERGVTEPQATFSTCFGAAFMTLHPTKYADLLKKKLQQHQTPVYLINTGWTGGVYGVGKRMKLPVTRKCVEAVLDGRIEDASFVTDSLFGFAVPTRVEGVPSAMLSPRESWANKAAFDETALKLARAFQDNFKQFILPENDLSVYGPNV</sequence>
<dbReference type="EMBL" id="CANTFL010001211">
    <property type="protein sequence ID" value="CAI5733810.1"/>
    <property type="molecule type" value="Genomic_DNA"/>
</dbReference>